<evidence type="ECO:0000313" key="2">
    <source>
        <dbReference type="Proteomes" id="UP001163835"/>
    </source>
</evidence>
<name>A0ACC1TRE1_9AGAR</name>
<sequence>MYALFLQHVPGLKIMATKGMMEQPMLKMSNGIFTPKVEAPNMNLTTVNPEMDENGLIERMNATNGMFVYRGKGVVLYGKERIDATRCKKTVCIPPQRLHVGDIVDVAFSMVAFGRGSELKARLLLYNITLLDTTHTQKWLKEKVKTVPEYQNAADPQAMSRVRR</sequence>
<accession>A0ACC1TRE1</accession>
<dbReference type="Proteomes" id="UP001163835">
    <property type="component" value="Unassembled WGS sequence"/>
</dbReference>
<organism evidence="1 2">
    <name type="scientific">Lentinula aff. lateritia</name>
    <dbReference type="NCBI Taxonomy" id="2804960"/>
    <lineage>
        <taxon>Eukaryota</taxon>
        <taxon>Fungi</taxon>
        <taxon>Dikarya</taxon>
        <taxon>Basidiomycota</taxon>
        <taxon>Agaricomycotina</taxon>
        <taxon>Agaricomycetes</taxon>
        <taxon>Agaricomycetidae</taxon>
        <taxon>Agaricales</taxon>
        <taxon>Marasmiineae</taxon>
        <taxon>Omphalotaceae</taxon>
        <taxon>Lentinula</taxon>
    </lineage>
</organism>
<evidence type="ECO:0000313" key="1">
    <source>
        <dbReference type="EMBL" id="KAJ3807282.1"/>
    </source>
</evidence>
<gene>
    <name evidence="1" type="ORF">F5876DRAFT_68251</name>
</gene>
<protein>
    <submittedName>
        <fullName evidence="1">Uncharacterized protein</fullName>
    </submittedName>
</protein>
<reference evidence="1" key="1">
    <citation type="submission" date="2022-09" db="EMBL/GenBank/DDBJ databases">
        <title>A Global Phylogenomic Analysis of the Shiitake Genus Lentinula.</title>
        <authorList>
            <consortium name="DOE Joint Genome Institute"/>
            <person name="Sierra-Patev S."/>
            <person name="Min B."/>
            <person name="Naranjo-Ortiz M."/>
            <person name="Looney B."/>
            <person name="Konkel Z."/>
            <person name="Slot J.C."/>
            <person name="Sakamoto Y."/>
            <person name="Steenwyk J.L."/>
            <person name="Rokas A."/>
            <person name="Carro J."/>
            <person name="Camarero S."/>
            <person name="Ferreira P."/>
            <person name="Molpeceres G."/>
            <person name="Ruiz-Duenas F.J."/>
            <person name="Serrano A."/>
            <person name="Henrissat B."/>
            <person name="Drula E."/>
            <person name="Hughes K.W."/>
            <person name="Mata J.L."/>
            <person name="Ishikawa N.K."/>
            <person name="Vargas-Isla R."/>
            <person name="Ushijima S."/>
            <person name="Smith C.A."/>
            <person name="Ahrendt S."/>
            <person name="Andreopoulos W."/>
            <person name="He G."/>
            <person name="Labutti K."/>
            <person name="Lipzen A."/>
            <person name="Ng V."/>
            <person name="Riley R."/>
            <person name="Sandor L."/>
            <person name="Barry K."/>
            <person name="Martinez A.T."/>
            <person name="Xiao Y."/>
            <person name="Gibbons J.G."/>
            <person name="Terashima K."/>
            <person name="Grigoriev I.V."/>
            <person name="Hibbett D.S."/>
        </authorList>
    </citation>
    <scope>NUCLEOTIDE SEQUENCE</scope>
    <source>
        <strain evidence="1">TMI1499</strain>
    </source>
</reference>
<comment type="caution">
    <text evidence="1">The sequence shown here is derived from an EMBL/GenBank/DDBJ whole genome shotgun (WGS) entry which is preliminary data.</text>
</comment>
<keyword evidence="2" id="KW-1185">Reference proteome</keyword>
<dbReference type="EMBL" id="MU795323">
    <property type="protein sequence ID" value="KAJ3807282.1"/>
    <property type="molecule type" value="Genomic_DNA"/>
</dbReference>
<proteinExistence type="predicted"/>